<comment type="caution">
    <text evidence="3">The sequence shown here is derived from an EMBL/GenBank/DDBJ whole genome shotgun (WGS) entry which is preliminary data.</text>
</comment>
<gene>
    <name evidence="3" type="ORF">CQW23_14293</name>
</gene>
<keyword evidence="4" id="KW-1185">Reference proteome</keyword>
<reference evidence="3 4" key="1">
    <citation type="journal article" date="2017" name="Genome Biol.">
        <title>New reference genome sequences of hot pepper reveal the massive evolution of plant disease-resistance genes by retroduplication.</title>
        <authorList>
            <person name="Kim S."/>
            <person name="Park J."/>
            <person name="Yeom S.I."/>
            <person name="Kim Y.M."/>
            <person name="Seo E."/>
            <person name="Kim K.T."/>
            <person name="Kim M.S."/>
            <person name="Lee J.M."/>
            <person name="Cheong K."/>
            <person name="Shin H.S."/>
            <person name="Kim S.B."/>
            <person name="Han K."/>
            <person name="Lee J."/>
            <person name="Park M."/>
            <person name="Lee H.A."/>
            <person name="Lee H.Y."/>
            <person name="Lee Y."/>
            <person name="Oh S."/>
            <person name="Lee J.H."/>
            <person name="Choi E."/>
            <person name="Choi E."/>
            <person name="Lee S.E."/>
            <person name="Jeon J."/>
            <person name="Kim H."/>
            <person name="Choi G."/>
            <person name="Song H."/>
            <person name="Lee J."/>
            <person name="Lee S.C."/>
            <person name="Kwon J.K."/>
            <person name="Lee H.Y."/>
            <person name="Koo N."/>
            <person name="Hong Y."/>
            <person name="Kim R.W."/>
            <person name="Kang W.H."/>
            <person name="Huh J.H."/>
            <person name="Kang B.C."/>
            <person name="Yang T.J."/>
            <person name="Lee Y.H."/>
            <person name="Bennetzen J.L."/>
            <person name="Choi D."/>
        </authorList>
    </citation>
    <scope>NUCLEOTIDE SEQUENCE [LARGE SCALE GENOMIC DNA]</scope>
    <source>
        <strain evidence="4">cv. PBC81</strain>
    </source>
</reference>
<evidence type="ECO:0000259" key="2">
    <source>
        <dbReference type="Pfam" id="PF00598"/>
    </source>
</evidence>
<protein>
    <recommendedName>
        <fullName evidence="2">Influenza matrix M1 N-terminal domain-containing protein</fullName>
    </recommendedName>
</protein>
<dbReference type="Pfam" id="PF00598">
    <property type="entry name" value="Flu_M1"/>
    <property type="match status" value="1"/>
</dbReference>
<dbReference type="InterPro" id="IPR001561">
    <property type="entry name" value="Flu_matrix_M1_N"/>
</dbReference>
<organism evidence="3 4">
    <name type="scientific">Capsicum baccatum</name>
    <name type="common">Peruvian pepper</name>
    <dbReference type="NCBI Taxonomy" id="33114"/>
    <lineage>
        <taxon>Eukaryota</taxon>
        <taxon>Viridiplantae</taxon>
        <taxon>Streptophyta</taxon>
        <taxon>Embryophyta</taxon>
        <taxon>Tracheophyta</taxon>
        <taxon>Spermatophyta</taxon>
        <taxon>Magnoliopsida</taxon>
        <taxon>eudicotyledons</taxon>
        <taxon>Gunneridae</taxon>
        <taxon>Pentapetalae</taxon>
        <taxon>asterids</taxon>
        <taxon>lamiids</taxon>
        <taxon>Solanales</taxon>
        <taxon>Solanaceae</taxon>
        <taxon>Solanoideae</taxon>
        <taxon>Capsiceae</taxon>
        <taxon>Capsicum</taxon>
    </lineage>
</organism>
<dbReference type="GO" id="GO:0005198">
    <property type="term" value="F:structural molecule activity"/>
    <property type="evidence" value="ECO:0007669"/>
    <property type="project" value="InterPro"/>
</dbReference>
<reference evidence="4" key="2">
    <citation type="journal article" date="2017" name="J. Anim. Genet.">
        <title>Multiple reference genome sequences of hot pepper reveal the massive evolution of plant disease resistance genes by retroduplication.</title>
        <authorList>
            <person name="Kim S."/>
            <person name="Park J."/>
            <person name="Yeom S.-I."/>
            <person name="Kim Y.-M."/>
            <person name="Seo E."/>
            <person name="Kim K.-T."/>
            <person name="Kim M.-S."/>
            <person name="Lee J.M."/>
            <person name="Cheong K."/>
            <person name="Shin H.-S."/>
            <person name="Kim S.-B."/>
            <person name="Han K."/>
            <person name="Lee J."/>
            <person name="Park M."/>
            <person name="Lee H.-A."/>
            <person name="Lee H.-Y."/>
            <person name="Lee Y."/>
            <person name="Oh S."/>
            <person name="Lee J.H."/>
            <person name="Choi E."/>
            <person name="Choi E."/>
            <person name="Lee S.E."/>
            <person name="Jeon J."/>
            <person name="Kim H."/>
            <person name="Choi G."/>
            <person name="Song H."/>
            <person name="Lee J."/>
            <person name="Lee S.-C."/>
            <person name="Kwon J.-K."/>
            <person name="Lee H.-Y."/>
            <person name="Koo N."/>
            <person name="Hong Y."/>
            <person name="Kim R.W."/>
            <person name="Kang W.-H."/>
            <person name="Huh J.H."/>
            <person name="Kang B.-C."/>
            <person name="Yang T.-J."/>
            <person name="Lee Y.-H."/>
            <person name="Bennetzen J.L."/>
            <person name="Choi D."/>
        </authorList>
    </citation>
    <scope>NUCLEOTIDE SEQUENCE [LARGE SCALE GENOMIC DNA]</scope>
    <source>
        <strain evidence="4">cv. PBC81</strain>
    </source>
</reference>
<evidence type="ECO:0000313" key="3">
    <source>
        <dbReference type="EMBL" id="PHT45135.1"/>
    </source>
</evidence>
<dbReference type="AlphaFoldDB" id="A0A2G2WIR4"/>
<feature type="coiled-coil region" evidence="1">
    <location>
        <begin position="22"/>
        <end position="49"/>
    </location>
</feature>
<feature type="domain" description="Influenza matrix M1 N-terminal" evidence="2">
    <location>
        <begin position="43"/>
        <end position="104"/>
    </location>
</feature>
<sequence>MSERNINSPITIIDLVSDEETKELLLKKIADTKEKIAAAKKKFAELEEKEKIFRGKVIKVEAEIAWVKKRIADVDRKILDVSRASTRASEFEHHTRRFVSNASNPTLKNNFFIRKKSKPDEVPGDESI</sequence>
<evidence type="ECO:0000313" key="4">
    <source>
        <dbReference type="Proteomes" id="UP000224567"/>
    </source>
</evidence>
<evidence type="ECO:0000256" key="1">
    <source>
        <dbReference type="SAM" id="Coils"/>
    </source>
</evidence>
<dbReference type="EMBL" id="MLFT02000006">
    <property type="protein sequence ID" value="PHT45135.1"/>
    <property type="molecule type" value="Genomic_DNA"/>
</dbReference>
<proteinExistence type="predicted"/>
<accession>A0A2G2WIR4</accession>
<dbReference type="Proteomes" id="UP000224567">
    <property type="component" value="Unassembled WGS sequence"/>
</dbReference>
<keyword evidence="1" id="KW-0175">Coiled coil</keyword>
<dbReference type="GO" id="GO:0003723">
    <property type="term" value="F:RNA binding"/>
    <property type="evidence" value="ECO:0007669"/>
    <property type="project" value="InterPro"/>
</dbReference>
<dbReference type="OrthoDB" id="1328393at2759"/>
<name>A0A2G2WIR4_CAPBA</name>